<dbReference type="InterPro" id="IPR037923">
    <property type="entry name" value="HTH-like"/>
</dbReference>
<gene>
    <name evidence="5" type="ORF">NQ502_17950</name>
</gene>
<dbReference type="PROSITE" id="PS00041">
    <property type="entry name" value="HTH_ARAC_FAMILY_1"/>
    <property type="match status" value="1"/>
</dbReference>
<proteinExistence type="predicted"/>
<keyword evidence="6" id="KW-1185">Reference proteome</keyword>
<keyword evidence="1" id="KW-0805">Transcription regulation</keyword>
<keyword evidence="3" id="KW-0804">Transcription</keyword>
<dbReference type="InterPro" id="IPR018062">
    <property type="entry name" value="HTH_AraC-typ_CS"/>
</dbReference>
<dbReference type="SUPFAM" id="SSF46689">
    <property type="entry name" value="Homeodomain-like"/>
    <property type="match status" value="2"/>
</dbReference>
<dbReference type="RefSeq" id="WP_028528886.1">
    <property type="nucleotide sequence ID" value="NZ_CABLBR010000016.1"/>
</dbReference>
<evidence type="ECO:0000313" key="6">
    <source>
        <dbReference type="Proteomes" id="UP001060164"/>
    </source>
</evidence>
<dbReference type="Pfam" id="PF12833">
    <property type="entry name" value="HTH_18"/>
    <property type="match status" value="1"/>
</dbReference>
<dbReference type="PROSITE" id="PS01124">
    <property type="entry name" value="HTH_ARAC_FAMILY_2"/>
    <property type="match status" value="1"/>
</dbReference>
<organism evidence="5 6">
    <name type="scientific">Ruminococcus gauvreauii</name>
    <dbReference type="NCBI Taxonomy" id="438033"/>
    <lineage>
        <taxon>Bacteria</taxon>
        <taxon>Bacillati</taxon>
        <taxon>Bacillota</taxon>
        <taxon>Clostridia</taxon>
        <taxon>Eubacteriales</taxon>
        <taxon>Oscillospiraceae</taxon>
        <taxon>Ruminococcus</taxon>
    </lineage>
</organism>
<evidence type="ECO:0000256" key="1">
    <source>
        <dbReference type="ARBA" id="ARBA00023015"/>
    </source>
</evidence>
<dbReference type="Gene3D" id="1.10.10.60">
    <property type="entry name" value="Homeodomain-like"/>
    <property type="match status" value="2"/>
</dbReference>
<dbReference type="PANTHER" id="PTHR43280">
    <property type="entry name" value="ARAC-FAMILY TRANSCRIPTIONAL REGULATOR"/>
    <property type="match status" value="1"/>
</dbReference>
<dbReference type="SUPFAM" id="SSF51215">
    <property type="entry name" value="Regulatory protein AraC"/>
    <property type="match status" value="1"/>
</dbReference>
<accession>A0ABY5VGD2</accession>
<evidence type="ECO:0000256" key="2">
    <source>
        <dbReference type="ARBA" id="ARBA00023125"/>
    </source>
</evidence>
<evidence type="ECO:0000313" key="5">
    <source>
        <dbReference type="EMBL" id="UWP59221.1"/>
    </source>
</evidence>
<sequence>MIRLNMNYISRMGECDPKLPIVTSANEVKNDPGWSHPIHSHNSSVEIILITEGLGILTYKEKEYLTVKGDVLVMNPGVLHGEKSDPYSPRGSVAIRMNNLHIEGMPENHILPNSQVPILKSGEAFDIFLSLMNTIHVNFEKRQTTFSAAGQHLLVCLLKLLQYFPNSYSELTQKDLNDEDIKDLPVNIKQYIDENYMRNIRLEDISRDLHFSQYYISHIFKEYFNLTISQYIANRRIGEAQRLLTDTALPIKEIAHIVGYENLTHFYAMFKKIKGCSPGIFRVPDV</sequence>
<dbReference type="EMBL" id="CP102290">
    <property type="protein sequence ID" value="UWP59221.1"/>
    <property type="molecule type" value="Genomic_DNA"/>
</dbReference>
<dbReference type="PANTHER" id="PTHR43280:SF2">
    <property type="entry name" value="HTH-TYPE TRANSCRIPTIONAL REGULATOR EXSA"/>
    <property type="match status" value="1"/>
</dbReference>
<dbReference type="InterPro" id="IPR009057">
    <property type="entry name" value="Homeodomain-like_sf"/>
</dbReference>
<dbReference type="InterPro" id="IPR014710">
    <property type="entry name" value="RmlC-like_jellyroll"/>
</dbReference>
<dbReference type="InterPro" id="IPR018060">
    <property type="entry name" value="HTH_AraC"/>
</dbReference>
<dbReference type="SMART" id="SM00342">
    <property type="entry name" value="HTH_ARAC"/>
    <property type="match status" value="1"/>
</dbReference>
<name>A0ABY5VGD2_9FIRM</name>
<evidence type="ECO:0000259" key="4">
    <source>
        <dbReference type="PROSITE" id="PS01124"/>
    </source>
</evidence>
<evidence type="ECO:0000256" key="3">
    <source>
        <dbReference type="ARBA" id="ARBA00023163"/>
    </source>
</evidence>
<dbReference type="InterPro" id="IPR003313">
    <property type="entry name" value="AraC-bd"/>
</dbReference>
<dbReference type="Pfam" id="PF02311">
    <property type="entry name" value="AraC_binding"/>
    <property type="match status" value="1"/>
</dbReference>
<protein>
    <submittedName>
        <fullName evidence="5">AraC family transcriptional regulator</fullName>
    </submittedName>
</protein>
<dbReference type="Gene3D" id="2.60.120.10">
    <property type="entry name" value="Jelly Rolls"/>
    <property type="match status" value="1"/>
</dbReference>
<keyword evidence="2" id="KW-0238">DNA-binding</keyword>
<reference evidence="5" key="1">
    <citation type="journal article" date="2022" name="Cell">
        <title>Design, construction, and in vivo augmentation of a complex gut microbiome.</title>
        <authorList>
            <person name="Cheng A.G."/>
            <person name="Ho P.Y."/>
            <person name="Aranda-Diaz A."/>
            <person name="Jain S."/>
            <person name="Yu F.B."/>
            <person name="Meng X."/>
            <person name="Wang M."/>
            <person name="Iakiviak M."/>
            <person name="Nagashima K."/>
            <person name="Zhao A."/>
            <person name="Murugkar P."/>
            <person name="Patil A."/>
            <person name="Atabakhsh K."/>
            <person name="Weakley A."/>
            <person name="Yan J."/>
            <person name="Brumbaugh A.R."/>
            <person name="Higginbottom S."/>
            <person name="Dimas A."/>
            <person name="Shiver A.L."/>
            <person name="Deutschbauer A."/>
            <person name="Neff N."/>
            <person name="Sonnenburg J.L."/>
            <person name="Huang K.C."/>
            <person name="Fischbach M.A."/>
        </authorList>
    </citation>
    <scope>NUCLEOTIDE SEQUENCE</scope>
    <source>
        <strain evidence="5">DSM 19829</strain>
    </source>
</reference>
<dbReference type="Proteomes" id="UP001060164">
    <property type="component" value="Chromosome"/>
</dbReference>
<feature type="domain" description="HTH araC/xylS-type" evidence="4">
    <location>
        <begin position="186"/>
        <end position="284"/>
    </location>
</feature>